<evidence type="ECO:0000256" key="1">
    <source>
        <dbReference type="SAM" id="MobiDB-lite"/>
    </source>
</evidence>
<keyword evidence="5" id="KW-1185">Reference proteome</keyword>
<keyword evidence="2" id="KW-0472">Membrane</keyword>
<evidence type="ECO:0000313" key="5">
    <source>
        <dbReference type="Proteomes" id="UP001165561"/>
    </source>
</evidence>
<evidence type="ECO:0000256" key="2">
    <source>
        <dbReference type="SAM" id="Phobius"/>
    </source>
</evidence>
<dbReference type="EMBL" id="JARACI010000848">
    <property type="protein sequence ID" value="MDD9206320.1"/>
    <property type="molecule type" value="Genomic_DNA"/>
</dbReference>
<comment type="caution">
    <text evidence="4">The sequence shown here is derived from an EMBL/GenBank/DDBJ whole genome shotgun (WGS) entry which is preliminary data.</text>
</comment>
<reference evidence="4" key="1">
    <citation type="submission" date="2023-02" db="EMBL/GenBank/DDBJ databases">
        <title>Georgenia sp.10Sc9-8, isolated from a soil sample collected from the Taklamakan desert.</title>
        <authorList>
            <person name="Liu S."/>
        </authorList>
    </citation>
    <scope>NUCLEOTIDE SEQUENCE</scope>
    <source>
        <strain evidence="4">10Sc9-8</strain>
    </source>
</reference>
<proteinExistence type="predicted"/>
<feature type="domain" description="DUF2231" evidence="3">
    <location>
        <begin position="52"/>
        <end position="176"/>
    </location>
</feature>
<evidence type="ECO:0000259" key="3">
    <source>
        <dbReference type="Pfam" id="PF09990"/>
    </source>
</evidence>
<feature type="transmembrane region" description="Helical" evidence="2">
    <location>
        <begin position="119"/>
        <end position="138"/>
    </location>
</feature>
<dbReference type="Proteomes" id="UP001165561">
    <property type="component" value="Unassembled WGS sequence"/>
</dbReference>
<keyword evidence="2" id="KW-1133">Transmembrane helix</keyword>
<sequence>MTTERPSALVRATLTLEKTTALDRVADAVQPLADKLVADPRVRRVLHGRDMGHALHPVLTDVPIGAWLSAATLDLLGGEVSRPAAQRLVGLGVLSAVPTALAGWSEWAETDGPERRVGVVHATANVLGLTVYAGSWFARRAGWHRTGVLLGMKGLAVVGLGGFLGAHLSLARKVSTRHEAFDVDSGEPEGTADRTLDDVGELGAGGTA</sequence>
<gene>
    <name evidence="4" type="ORF">PU560_07540</name>
</gene>
<name>A0ABT5TYW4_9MICO</name>
<dbReference type="Pfam" id="PF09990">
    <property type="entry name" value="DUF2231"/>
    <property type="match status" value="1"/>
</dbReference>
<accession>A0ABT5TYW4</accession>
<dbReference type="InterPro" id="IPR019251">
    <property type="entry name" value="DUF2231_TM"/>
</dbReference>
<evidence type="ECO:0000313" key="4">
    <source>
        <dbReference type="EMBL" id="MDD9206320.1"/>
    </source>
</evidence>
<organism evidence="4 5">
    <name type="scientific">Georgenia halotolerans</name>
    <dbReference type="NCBI Taxonomy" id="3028317"/>
    <lineage>
        <taxon>Bacteria</taxon>
        <taxon>Bacillati</taxon>
        <taxon>Actinomycetota</taxon>
        <taxon>Actinomycetes</taxon>
        <taxon>Micrococcales</taxon>
        <taxon>Bogoriellaceae</taxon>
        <taxon>Georgenia</taxon>
    </lineage>
</organism>
<feature type="region of interest" description="Disordered" evidence="1">
    <location>
        <begin position="181"/>
        <end position="208"/>
    </location>
</feature>
<feature type="transmembrane region" description="Helical" evidence="2">
    <location>
        <begin position="150"/>
        <end position="170"/>
    </location>
</feature>
<protein>
    <submittedName>
        <fullName evidence="4">(2Fe-2S)-binding protein</fullName>
    </submittedName>
</protein>
<keyword evidence="2" id="KW-0812">Transmembrane</keyword>